<dbReference type="GO" id="GO:0003684">
    <property type="term" value="F:damaged DNA binding"/>
    <property type="evidence" value="ECO:0007669"/>
    <property type="project" value="InterPro"/>
</dbReference>
<dbReference type="RefSeq" id="WP_009532673.1">
    <property type="nucleotide sequence ID" value="NZ_JH590862.1"/>
</dbReference>
<keyword evidence="3" id="KW-0227">DNA damage</keyword>
<dbReference type="AlphaFoldDB" id="A0AA36Y5I2"/>
<gene>
    <name evidence="10" type="ORF">HMPREF9623_00840</name>
</gene>
<dbReference type="SUPFAM" id="SSF55945">
    <property type="entry name" value="TATA-box binding protein-like"/>
    <property type="match status" value="1"/>
</dbReference>
<dbReference type="GO" id="GO:0006289">
    <property type="term" value="P:nucleotide-excision repair"/>
    <property type="evidence" value="ECO:0007669"/>
    <property type="project" value="InterPro"/>
</dbReference>
<evidence type="ECO:0000256" key="4">
    <source>
        <dbReference type="ARBA" id="ARBA00022801"/>
    </source>
</evidence>
<dbReference type="Gene3D" id="3.30.310.260">
    <property type="match status" value="1"/>
</dbReference>
<evidence type="ECO:0000256" key="5">
    <source>
        <dbReference type="ARBA" id="ARBA00023204"/>
    </source>
</evidence>
<keyword evidence="6" id="KW-0456">Lyase</keyword>
<protein>
    <recommendedName>
        <fullName evidence="2">DNA-(apurinic or apyrimidinic site) lyase</fullName>
        <ecNumber evidence="2">4.2.99.18</ecNumber>
    </recommendedName>
</protein>
<organism evidence="10 11">
    <name type="scientific">Stomatobaculum longum</name>
    <dbReference type="NCBI Taxonomy" id="796942"/>
    <lineage>
        <taxon>Bacteria</taxon>
        <taxon>Bacillati</taxon>
        <taxon>Bacillota</taxon>
        <taxon>Clostridia</taxon>
        <taxon>Lachnospirales</taxon>
        <taxon>Lachnospiraceae</taxon>
        <taxon>Stomatobaculum</taxon>
    </lineage>
</organism>
<dbReference type="Gene3D" id="1.10.340.30">
    <property type="entry name" value="Hypothetical protein, domain 2"/>
    <property type="match status" value="1"/>
</dbReference>
<dbReference type="Pfam" id="PF00730">
    <property type="entry name" value="HhH-GPD"/>
    <property type="match status" value="1"/>
</dbReference>
<dbReference type="PANTHER" id="PTHR10242:SF2">
    <property type="entry name" value="N-GLYCOSYLASE_DNA LYASE"/>
    <property type="match status" value="1"/>
</dbReference>
<evidence type="ECO:0000259" key="9">
    <source>
        <dbReference type="SMART" id="SM00478"/>
    </source>
</evidence>
<evidence type="ECO:0000256" key="2">
    <source>
        <dbReference type="ARBA" id="ARBA00012720"/>
    </source>
</evidence>
<keyword evidence="4" id="KW-0378">Hydrolase</keyword>
<accession>A0AA36Y5I2</accession>
<comment type="catalytic activity">
    <reaction evidence="8">
        <text>2'-deoxyribonucleotide-(2'-deoxyribose 5'-phosphate)-2'-deoxyribonucleotide-DNA = a 3'-end 2'-deoxyribonucleotide-(2,3-dehydro-2,3-deoxyribose 5'-phosphate)-DNA + a 5'-end 5'-phospho-2'-deoxyribonucleoside-DNA + H(+)</text>
        <dbReference type="Rhea" id="RHEA:66592"/>
        <dbReference type="Rhea" id="RHEA-COMP:13180"/>
        <dbReference type="Rhea" id="RHEA-COMP:16897"/>
        <dbReference type="Rhea" id="RHEA-COMP:17067"/>
        <dbReference type="ChEBI" id="CHEBI:15378"/>
        <dbReference type="ChEBI" id="CHEBI:136412"/>
        <dbReference type="ChEBI" id="CHEBI:157695"/>
        <dbReference type="ChEBI" id="CHEBI:167181"/>
        <dbReference type="EC" id="4.2.99.18"/>
    </reaction>
</comment>
<keyword evidence="7" id="KW-0326">Glycosidase</keyword>
<dbReference type="SUPFAM" id="SSF48150">
    <property type="entry name" value="DNA-glycosylase"/>
    <property type="match status" value="1"/>
</dbReference>
<name>A0AA36Y5I2_9FIRM</name>
<evidence type="ECO:0000313" key="10">
    <source>
        <dbReference type="EMBL" id="EHO17241.1"/>
    </source>
</evidence>
<comment type="caution">
    <text evidence="10">The sequence shown here is derived from an EMBL/GenBank/DDBJ whole genome shotgun (WGS) entry which is preliminary data.</text>
</comment>
<evidence type="ECO:0000256" key="1">
    <source>
        <dbReference type="ARBA" id="ARBA00010679"/>
    </source>
</evidence>
<dbReference type="InterPro" id="IPR003265">
    <property type="entry name" value="HhH-GPD_domain"/>
</dbReference>
<dbReference type="Proteomes" id="UP000018466">
    <property type="component" value="Unassembled WGS sequence"/>
</dbReference>
<evidence type="ECO:0000256" key="7">
    <source>
        <dbReference type="ARBA" id="ARBA00023295"/>
    </source>
</evidence>
<evidence type="ECO:0000256" key="8">
    <source>
        <dbReference type="ARBA" id="ARBA00044632"/>
    </source>
</evidence>
<dbReference type="SMART" id="SM00478">
    <property type="entry name" value="ENDO3c"/>
    <property type="match status" value="1"/>
</dbReference>
<keyword evidence="5" id="KW-0234">DNA repair</keyword>
<dbReference type="InterPro" id="IPR012904">
    <property type="entry name" value="OGG_N"/>
</dbReference>
<evidence type="ECO:0000256" key="3">
    <source>
        <dbReference type="ARBA" id="ARBA00022763"/>
    </source>
</evidence>
<dbReference type="InterPro" id="IPR011257">
    <property type="entry name" value="DNA_glycosylase"/>
</dbReference>
<proteinExistence type="inferred from homology"/>
<reference evidence="10 11" key="1">
    <citation type="submission" date="2011-10" db="EMBL/GenBank/DDBJ databases">
        <title>The Genome Sequence of Lachnospiraceae bacterium ACC2.</title>
        <authorList>
            <consortium name="The Broad Institute Genome Sequencing Platform"/>
            <person name="Earl A."/>
            <person name="Ward D."/>
            <person name="Feldgarden M."/>
            <person name="Gevers D."/>
            <person name="Sizova M."/>
            <person name="Hazen A."/>
            <person name="Epstein S."/>
            <person name="Young S.K."/>
            <person name="Zeng Q."/>
            <person name="Gargeya S."/>
            <person name="Fitzgerald M."/>
            <person name="Haas B."/>
            <person name="Abouelleil A."/>
            <person name="Alvarado L."/>
            <person name="Arachchi H.M."/>
            <person name="Berlin A."/>
            <person name="Brown A."/>
            <person name="Chapman S.B."/>
            <person name="Chen Z."/>
            <person name="Dunbar C."/>
            <person name="Freedman E."/>
            <person name="Gearin G."/>
            <person name="Goldberg J."/>
            <person name="Griggs A."/>
            <person name="Gujja S."/>
            <person name="Heiman D."/>
            <person name="Howarth C."/>
            <person name="Larson L."/>
            <person name="Lui A."/>
            <person name="MacDonald P.J.P."/>
            <person name="Montmayeur A."/>
            <person name="Murphy C."/>
            <person name="Neiman D."/>
            <person name="Pearson M."/>
            <person name="Priest M."/>
            <person name="Roberts A."/>
            <person name="Saif S."/>
            <person name="Shea T."/>
            <person name="Shenoy N."/>
            <person name="Sisk P."/>
            <person name="Stolte C."/>
            <person name="Sykes S."/>
            <person name="Wortman J."/>
            <person name="Nusbaum C."/>
            <person name="Birren B."/>
        </authorList>
    </citation>
    <scope>NUCLEOTIDE SEQUENCE [LARGE SCALE GENOMIC DNA]</scope>
    <source>
        <strain evidence="10 11">ACC2</strain>
    </source>
</reference>
<dbReference type="GeneID" id="86940614"/>
<dbReference type="EMBL" id="AGEL01000006">
    <property type="protein sequence ID" value="EHO17241.1"/>
    <property type="molecule type" value="Genomic_DNA"/>
</dbReference>
<dbReference type="PANTHER" id="PTHR10242">
    <property type="entry name" value="8-OXOGUANINE DNA GLYCOSYLASE"/>
    <property type="match status" value="1"/>
</dbReference>
<keyword evidence="11" id="KW-1185">Reference proteome</keyword>
<dbReference type="GO" id="GO:0140078">
    <property type="term" value="F:class I DNA-(apurinic or apyrimidinic site) endonuclease activity"/>
    <property type="evidence" value="ECO:0007669"/>
    <property type="project" value="UniProtKB-EC"/>
</dbReference>
<dbReference type="GO" id="GO:0008534">
    <property type="term" value="F:oxidized purine nucleobase lesion DNA N-glycosylase activity"/>
    <property type="evidence" value="ECO:0007669"/>
    <property type="project" value="InterPro"/>
</dbReference>
<sequence>MRKFRTIELREALSLRKIADSGQCFRPGEIGDGVFRFISGNEVLELRQRGDCAVEVSCDAESWDKVWRTYFDLERDYSAIQRDIFESGDTLLAEATVHGDGIRVLRQEPFEMLVSFVLSQRKSIPAIRTAVRELAEAYGEATEAPSGETVFLFPKPEVLAGSSEESLRNLGLGYRAPYVLDAARRVADGRLDLDAVRDLPDEELFAELQSVHGVGKKVANCVMLFGYGRTERVPSDVWMQRIVSEGYQGVDPLIARKHAGILQQYLFYYALTHKERFIPRKARDENRKEKRRNESCDTN</sequence>
<dbReference type="Pfam" id="PF07934">
    <property type="entry name" value="OGG_N"/>
    <property type="match status" value="1"/>
</dbReference>
<feature type="domain" description="HhH-GPD" evidence="9">
    <location>
        <begin position="118"/>
        <end position="274"/>
    </location>
</feature>
<evidence type="ECO:0000256" key="6">
    <source>
        <dbReference type="ARBA" id="ARBA00023239"/>
    </source>
</evidence>
<dbReference type="CDD" id="cd00056">
    <property type="entry name" value="ENDO3c"/>
    <property type="match status" value="1"/>
</dbReference>
<comment type="similarity">
    <text evidence="1">Belongs to the type-1 OGG1 family.</text>
</comment>
<evidence type="ECO:0000313" key="11">
    <source>
        <dbReference type="Proteomes" id="UP000018466"/>
    </source>
</evidence>
<dbReference type="GO" id="GO:0006284">
    <property type="term" value="P:base-excision repair"/>
    <property type="evidence" value="ECO:0007669"/>
    <property type="project" value="InterPro"/>
</dbReference>
<dbReference type="EC" id="4.2.99.18" evidence="2"/>
<dbReference type="InterPro" id="IPR052054">
    <property type="entry name" value="Oxidative_DNA_repair_enzyme"/>
</dbReference>